<dbReference type="EMBL" id="BBMN01000007">
    <property type="protein sequence ID" value="GAL05380.1"/>
    <property type="molecule type" value="Genomic_DNA"/>
</dbReference>
<accession>A0A090QQC8</accession>
<protein>
    <submittedName>
        <fullName evidence="1">Predicted signal transduction protein</fullName>
    </submittedName>
</protein>
<dbReference type="Proteomes" id="UP000029227">
    <property type="component" value="Unassembled WGS sequence"/>
</dbReference>
<evidence type="ECO:0000313" key="2">
    <source>
        <dbReference type="Proteomes" id="UP000029227"/>
    </source>
</evidence>
<proteinExistence type="predicted"/>
<name>A0A090QQC8_9GAMM</name>
<dbReference type="STRING" id="754436.JCM19237_470"/>
<gene>
    <name evidence="1" type="ORF">JCM19237_470</name>
</gene>
<reference evidence="1 2" key="1">
    <citation type="journal article" date="2014" name="Genome Announc.">
        <title>Draft Genome Sequences of Two Vibrionaceae Species, Vibrio ponticus C121 and Photobacterium aphoticum C119, Isolated as Coral Reef Microbiota.</title>
        <authorList>
            <person name="Al-saari N."/>
            <person name="Meirelles P.M."/>
            <person name="Mino S."/>
            <person name="Suda W."/>
            <person name="Oshima K."/>
            <person name="Hattori M."/>
            <person name="Ohkuma M."/>
            <person name="Thompson F.L."/>
            <person name="Gomez-Gil B."/>
            <person name="Sawabe T."/>
            <person name="Sawabe T."/>
        </authorList>
    </citation>
    <scope>NUCLEOTIDE SEQUENCE [LARGE SCALE GENOMIC DNA]</scope>
    <source>
        <strain evidence="1 2">JCM 19237</strain>
    </source>
</reference>
<comment type="caution">
    <text evidence="1">The sequence shown here is derived from an EMBL/GenBank/DDBJ whole genome shotgun (WGS) entry which is preliminary data.</text>
</comment>
<dbReference type="AlphaFoldDB" id="A0A090QQC8"/>
<organism evidence="1 2">
    <name type="scientific">Photobacterium aphoticum</name>
    <dbReference type="NCBI Taxonomy" id="754436"/>
    <lineage>
        <taxon>Bacteria</taxon>
        <taxon>Pseudomonadati</taxon>
        <taxon>Pseudomonadota</taxon>
        <taxon>Gammaproteobacteria</taxon>
        <taxon>Vibrionales</taxon>
        <taxon>Vibrionaceae</taxon>
        <taxon>Photobacterium</taxon>
    </lineage>
</organism>
<sequence length="65" mass="7208">MTNSYLARQPILNRRKETIGYELLFRDGPDNAFPAIEDEQATHRLLTDNFLGANAADISAGKKAS</sequence>
<dbReference type="eggNOG" id="COG3434">
    <property type="taxonomic scope" value="Bacteria"/>
</dbReference>
<evidence type="ECO:0000313" key="1">
    <source>
        <dbReference type="EMBL" id="GAL05380.1"/>
    </source>
</evidence>